<keyword evidence="4 10" id="KW-0808">Transferase</keyword>
<dbReference type="InterPro" id="IPR003664">
    <property type="entry name" value="FA_synthesis"/>
</dbReference>
<accession>A0ABW4Z669</accession>
<dbReference type="SUPFAM" id="SSF53659">
    <property type="entry name" value="Isocitrate/Isopropylmalate dehydrogenase-like"/>
    <property type="match status" value="1"/>
</dbReference>
<dbReference type="PIRSF" id="PIRSF002465">
    <property type="entry name" value="Phsphlp_syn_PlsX"/>
    <property type="match status" value="1"/>
</dbReference>
<gene>
    <name evidence="10 11" type="primary">plsX</name>
    <name evidence="11" type="ORF">ACFSW8_00870</name>
</gene>
<comment type="subcellular location">
    <subcellularLocation>
        <location evidence="10">Cytoplasm</location>
    </subcellularLocation>
    <text evidence="10">Associated with the membrane possibly through PlsY.</text>
</comment>
<evidence type="ECO:0000256" key="9">
    <source>
        <dbReference type="ARBA" id="ARBA00046608"/>
    </source>
</evidence>
<dbReference type="HAMAP" id="MF_00019">
    <property type="entry name" value="PlsX"/>
    <property type="match status" value="1"/>
</dbReference>
<evidence type="ECO:0000256" key="2">
    <source>
        <dbReference type="ARBA" id="ARBA00022490"/>
    </source>
</evidence>
<comment type="subunit">
    <text evidence="9 10">Homodimer. Probably interacts with PlsY.</text>
</comment>
<dbReference type="RefSeq" id="WP_377091190.1">
    <property type="nucleotide sequence ID" value="NZ_JBHSJL010000014.1"/>
</dbReference>
<evidence type="ECO:0000313" key="12">
    <source>
        <dbReference type="Proteomes" id="UP001597389"/>
    </source>
</evidence>
<comment type="catalytic activity">
    <reaction evidence="1 10">
        <text>a fatty acyl-[ACP] + phosphate = an acyl phosphate + holo-[ACP]</text>
        <dbReference type="Rhea" id="RHEA:42292"/>
        <dbReference type="Rhea" id="RHEA-COMP:9685"/>
        <dbReference type="Rhea" id="RHEA-COMP:14125"/>
        <dbReference type="ChEBI" id="CHEBI:43474"/>
        <dbReference type="ChEBI" id="CHEBI:59918"/>
        <dbReference type="ChEBI" id="CHEBI:64479"/>
        <dbReference type="ChEBI" id="CHEBI:138651"/>
        <dbReference type="EC" id="2.3.1.274"/>
    </reaction>
</comment>
<keyword evidence="7 10" id="KW-1208">Phospholipid metabolism</keyword>
<keyword evidence="12" id="KW-1185">Reference proteome</keyword>
<evidence type="ECO:0000256" key="1">
    <source>
        <dbReference type="ARBA" id="ARBA00001232"/>
    </source>
</evidence>
<name>A0ABW4Z669_9BACT</name>
<reference evidence="12" key="1">
    <citation type="journal article" date="2019" name="Int. J. Syst. Evol. Microbiol.">
        <title>The Global Catalogue of Microorganisms (GCM) 10K type strain sequencing project: providing services to taxonomists for standard genome sequencing and annotation.</title>
        <authorList>
            <consortium name="The Broad Institute Genomics Platform"/>
            <consortium name="The Broad Institute Genome Sequencing Center for Infectious Disease"/>
            <person name="Wu L."/>
            <person name="Ma J."/>
        </authorList>
    </citation>
    <scope>NUCLEOTIDE SEQUENCE [LARGE SCALE GENOMIC DNA]</scope>
    <source>
        <strain evidence="12">CCUG 57942</strain>
    </source>
</reference>
<evidence type="ECO:0000256" key="4">
    <source>
        <dbReference type="ARBA" id="ARBA00022679"/>
    </source>
</evidence>
<dbReference type="NCBIfam" id="TIGR00182">
    <property type="entry name" value="plsX"/>
    <property type="match status" value="1"/>
</dbReference>
<dbReference type="EC" id="2.3.1.274" evidence="8 10"/>
<keyword evidence="3 10" id="KW-0444">Lipid biosynthesis</keyword>
<comment type="similarity">
    <text evidence="10">Belongs to the PlsX family.</text>
</comment>
<protein>
    <recommendedName>
        <fullName evidence="8 10">Phosphate acyltransferase</fullName>
        <ecNumber evidence="8 10">2.3.1.274</ecNumber>
    </recommendedName>
    <alternativeName>
        <fullName evidence="10">Acyl-ACP phosphotransacylase</fullName>
    </alternativeName>
    <alternativeName>
        <fullName evidence="10">Acyl-[acyl-carrier-protein]--phosphate acyltransferase</fullName>
    </alternativeName>
    <alternativeName>
        <fullName evidence="10">Phosphate-acyl-ACP acyltransferase</fullName>
    </alternativeName>
</protein>
<dbReference type="EMBL" id="JBHUJB010000005">
    <property type="protein sequence ID" value="MFD2157444.1"/>
    <property type="molecule type" value="Genomic_DNA"/>
</dbReference>
<evidence type="ECO:0000256" key="8">
    <source>
        <dbReference type="ARBA" id="ARBA00024069"/>
    </source>
</evidence>
<keyword evidence="2 10" id="KW-0963">Cytoplasm</keyword>
<comment type="pathway">
    <text evidence="10">Lipid metabolism; phospholipid metabolism.</text>
</comment>
<keyword evidence="11" id="KW-0012">Acyltransferase</keyword>
<organism evidence="11 12">
    <name type="scientific">Rubritalea tangerina</name>
    <dbReference type="NCBI Taxonomy" id="430798"/>
    <lineage>
        <taxon>Bacteria</taxon>
        <taxon>Pseudomonadati</taxon>
        <taxon>Verrucomicrobiota</taxon>
        <taxon>Verrucomicrobiia</taxon>
        <taxon>Verrucomicrobiales</taxon>
        <taxon>Rubritaleaceae</taxon>
        <taxon>Rubritalea</taxon>
    </lineage>
</organism>
<keyword evidence="6 10" id="KW-0594">Phospholipid biosynthesis</keyword>
<sequence>MKIALDAMGGDNAPLVNIVGAKDALALYSKIEKLYLVGDESTLKAECSKHLLNDPRVEIVHAPDVVEMHESGAKTLRSKKKSSIAVATDLVKSGTADAVVSAGNTGAAVATATLKLRTLKGVERAGIASPIPNEHGVCNLLDAGANPEATAKHLVTYAVMGAIYSNHVMGVQQPVVGLMSNGEEDEKGNTLTKETFAMLKELESTGKCPFVFKGNVEGHDLFETKLDVALCDGFTGNIILKSCEATAKAMSKWLKIEFKRTPFRVLGAAMSRGVFKAVKQRSSYESYGGSPLLGVNGVCIIAHGGSSALAMQNAIRVGMETVEQSVNPHIEEALSALHVND</sequence>
<dbReference type="Proteomes" id="UP001597389">
    <property type="component" value="Unassembled WGS sequence"/>
</dbReference>
<dbReference type="PANTHER" id="PTHR30100">
    <property type="entry name" value="FATTY ACID/PHOSPHOLIPID SYNTHESIS PROTEIN PLSX"/>
    <property type="match status" value="1"/>
</dbReference>
<dbReference type="InterPro" id="IPR012281">
    <property type="entry name" value="Phospholipid_synth_PlsX-like"/>
</dbReference>
<comment type="function">
    <text evidence="10">Catalyzes the reversible formation of acyl-phosphate (acyl-PO(4)) from acyl-[acyl-carrier-protein] (acyl-ACP). This enzyme utilizes acyl-ACP as fatty acyl donor, but not acyl-CoA.</text>
</comment>
<comment type="caution">
    <text evidence="11">The sequence shown here is derived from an EMBL/GenBank/DDBJ whole genome shotgun (WGS) entry which is preliminary data.</text>
</comment>
<evidence type="ECO:0000256" key="7">
    <source>
        <dbReference type="ARBA" id="ARBA00023264"/>
    </source>
</evidence>
<evidence type="ECO:0000313" key="11">
    <source>
        <dbReference type="EMBL" id="MFD2157444.1"/>
    </source>
</evidence>
<dbReference type="PANTHER" id="PTHR30100:SF1">
    <property type="entry name" value="PHOSPHATE ACYLTRANSFERASE"/>
    <property type="match status" value="1"/>
</dbReference>
<evidence type="ECO:0000256" key="3">
    <source>
        <dbReference type="ARBA" id="ARBA00022516"/>
    </source>
</evidence>
<proteinExistence type="inferred from homology"/>
<evidence type="ECO:0000256" key="10">
    <source>
        <dbReference type="HAMAP-Rule" id="MF_00019"/>
    </source>
</evidence>
<dbReference type="Pfam" id="PF02504">
    <property type="entry name" value="FA_synthesis"/>
    <property type="match status" value="1"/>
</dbReference>
<evidence type="ECO:0000256" key="6">
    <source>
        <dbReference type="ARBA" id="ARBA00023209"/>
    </source>
</evidence>
<evidence type="ECO:0000256" key="5">
    <source>
        <dbReference type="ARBA" id="ARBA00023098"/>
    </source>
</evidence>
<keyword evidence="5 10" id="KW-0443">Lipid metabolism</keyword>
<dbReference type="GO" id="GO:0043811">
    <property type="term" value="F:phosphate:acyl-[acyl carrier protein] acyltransferase activity"/>
    <property type="evidence" value="ECO:0007669"/>
    <property type="project" value="UniProtKB-EC"/>
</dbReference>
<dbReference type="Gene3D" id="3.40.718.10">
    <property type="entry name" value="Isopropylmalate Dehydrogenase"/>
    <property type="match status" value="1"/>
</dbReference>